<evidence type="ECO:0000313" key="12">
    <source>
        <dbReference type="EMBL" id="CEF60071.1"/>
    </source>
</evidence>
<keyword evidence="3 8" id="KW-0067">ATP-binding</keyword>
<dbReference type="WormBase" id="SRAE_X000181100">
    <property type="protein sequence ID" value="SRP03775"/>
    <property type="gene ID" value="WBGene00267388"/>
</dbReference>
<dbReference type="GO" id="GO:0000146">
    <property type="term" value="F:microfilament motor activity"/>
    <property type="evidence" value="ECO:0007669"/>
    <property type="project" value="TreeGrafter"/>
</dbReference>
<gene>
    <name evidence="12 14 15" type="ORF">SRAE_X000181100</name>
</gene>
<sequence length="1479" mass="173765">MTKTDINNLKSLLLPSEKLIKEELNSNNHNEKIWIHDSPFKLCTLIEEGNNNEVTIGYKDNNGIFQKKIVKKHLTQSVSANHYVDDMCNLSELNEASVIACLKARYVNANLIHTYSGLFCVFINPWTSSISKIYTNDVQDFYKNEFKVEKILPPHIYYVAMSAYDGILSGNKNQSILITGESGAGKTENTKKIIEYIIRASDSSSTKYNKLQNDLINSSIVLEAFANASTIHNSNSSRVGKFIKLDFNKNGKLNNAKINCYLLEKSRVVFQNSGDRNFHIFYQMLSGAIDMKTKKSLGLTKSSNDYEFLSHGNVKNDKYLDDEENALTTIKALSILGFSKEDISQIFEILSIILFMGEIKFGERKGLDMSYVESMEYVYEICRLTKIDSSKFVDAITQPTLKIGDKLIRKNQNLKKTLSSVFGLAKLIYEKLFNWVVERCNNLFINNDITSNSTSFIGVLDMAGFEIMNINSFEQFCINYTNERLQQFFNHFMFIKEQSEYLSEQIEWNEMNFGIDLQPTIDLIETPMGLLTLLQEECIVPNGNDISLLEKLTTKLDGEIFQKARQSVKNNNNSHFTIKHYAGNVSYNIEGWVEKNRDTVDNNVIEIMKTSNHPLLKIFFDNFKNNKNIKTTTTVTLLYRESLHNLIEILHTTNANFIRCIVPNYEKNAFVMNETLVLNQLRCNGVLEGIRICQRGYPNRMPFCEFIDRYKCLIAYNSKEIQNSIRRQVASKNREAATILCDFIPIDINGYKIGRTKIFLKIGVISELESLRKKYLFDCISKIQAICRWYKEQQILRIKYNKWDAVLTIQDNVREYIYTNEWDWWKLFLKVKQIIPMKQNEKKIIELIDKNKQLEKELDNLHEISSKIENEMKYSEREITILREELESKDISFNDLKTEFKNSEKLLNYMKKRFEEQQNTLAKMQSVLKQNEKLLDNLNEEKGNLEKEVCQLKKRYHSEQTLRQKIECEYEEYYKKCQLLEEKHEQLIENSKNYIECLHDMESKLDEQKDLSQKQTNEIADLQRTIVELNNNINKLELMISSERNSKRKIENLKDDMEEQLEDFKDKLERLKTREETLKDQCIDKDRRIEKLEQKIEQKSDYMNECINELKKMHKEAQQEMKNQLDEYRRKCCKLEQDNRTLKIRVSDIDDIHEKSSHEDTDSYSSYKSNSRLGSRQPSLQSMSYQSSTSNMTSSRYSSRSLLLRRRETEPDLFMTSSMMSNENLSIYGSLNRSPSFNNSRYTSNDMGKEKKIYNLEKQIQNLNQENQLSKRELDVYKTNLADIERKNQSLKSQINMLTSENNKFNEKVEKQDDEIISLEERLKKCQKELNVWKQKCEEMINESRNEILSVKKKSEEKLKEVCLEYNKKVQSYTSNDKNRLKMQEELEETRALLDSTTAQLHEIKKHSKSQSILGDNWENKYRNCMIELESLRDENASLKNKIRRQYKEIELLTQQNEIEEECALFEKKIDSFQERVPS</sequence>
<dbReference type="InterPro" id="IPR036961">
    <property type="entry name" value="Kinesin_motor_dom_sf"/>
</dbReference>
<reference evidence="12" key="1">
    <citation type="submission" date="2014-09" db="EMBL/GenBank/DDBJ databases">
        <authorList>
            <person name="Aslett A.Martin."/>
        </authorList>
    </citation>
    <scope>NUCLEOTIDE SEQUENCE</scope>
    <source>
        <strain evidence="12">ED321 Heterogonic</strain>
    </source>
</reference>
<feature type="binding site" evidence="8">
    <location>
        <begin position="180"/>
        <end position="187"/>
    </location>
    <ligand>
        <name>ATP</name>
        <dbReference type="ChEBI" id="CHEBI:30616"/>
    </ligand>
</feature>
<dbReference type="OrthoDB" id="312459at2759"/>
<dbReference type="PROSITE" id="PS51456">
    <property type="entry name" value="MYOSIN_MOTOR"/>
    <property type="match status" value="1"/>
</dbReference>
<dbReference type="GO" id="GO:0051015">
    <property type="term" value="F:actin filament binding"/>
    <property type="evidence" value="ECO:0007669"/>
    <property type="project" value="TreeGrafter"/>
</dbReference>
<evidence type="ECO:0000256" key="1">
    <source>
        <dbReference type="ARBA" id="ARBA00008314"/>
    </source>
</evidence>
<dbReference type="Gene3D" id="1.10.10.820">
    <property type="match status" value="1"/>
</dbReference>
<feature type="coiled-coil region" evidence="9">
    <location>
        <begin position="1246"/>
        <end position="1354"/>
    </location>
</feature>
<evidence type="ECO:0000259" key="11">
    <source>
        <dbReference type="PROSITE" id="PS51456"/>
    </source>
</evidence>
<dbReference type="GO" id="GO:0007015">
    <property type="term" value="P:actin filament organization"/>
    <property type="evidence" value="ECO:0007669"/>
    <property type="project" value="TreeGrafter"/>
</dbReference>
<evidence type="ECO:0000256" key="7">
    <source>
        <dbReference type="ARBA" id="ARBA00023203"/>
    </source>
</evidence>
<keyword evidence="4 9" id="KW-0175">Coiled coil</keyword>
<evidence type="ECO:0000256" key="8">
    <source>
        <dbReference type="PROSITE-ProRule" id="PRU00782"/>
    </source>
</evidence>
<dbReference type="PRINTS" id="PR00193">
    <property type="entry name" value="MYOSINHEAVY"/>
</dbReference>
<dbReference type="Gene3D" id="3.40.850.10">
    <property type="entry name" value="Kinesin motor domain"/>
    <property type="match status" value="1"/>
</dbReference>
<protein>
    <submittedName>
        <fullName evidence="12">Myosin head, motor domain and Myosin-like IQ motif-containing domain and P-loop containing nucleoside triphosphate hydrolase domain-containing protein</fullName>
    </submittedName>
</protein>
<dbReference type="SUPFAM" id="SSF52540">
    <property type="entry name" value="P-loop containing nucleoside triphosphate hydrolases"/>
    <property type="match status" value="1"/>
</dbReference>
<evidence type="ECO:0000256" key="5">
    <source>
        <dbReference type="ARBA" id="ARBA00023123"/>
    </source>
</evidence>
<evidence type="ECO:0000256" key="10">
    <source>
        <dbReference type="SAM" id="MobiDB-lite"/>
    </source>
</evidence>
<dbReference type="Proteomes" id="UP000035682">
    <property type="component" value="Unplaced"/>
</dbReference>
<dbReference type="GO" id="GO:0016020">
    <property type="term" value="C:membrane"/>
    <property type="evidence" value="ECO:0007669"/>
    <property type="project" value="TreeGrafter"/>
</dbReference>
<evidence type="ECO:0000313" key="15">
    <source>
        <dbReference type="WormBase" id="SRAE_X000181100"/>
    </source>
</evidence>
<feature type="domain" description="Myosin motor" evidence="11">
    <location>
        <begin position="82"/>
        <end position="773"/>
    </location>
</feature>
<dbReference type="GeneID" id="36384882"/>
<dbReference type="GO" id="GO:0016459">
    <property type="term" value="C:myosin complex"/>
    <property type="evidence" value="ECO:0007669"/>
    <property type="project" value="UniProtKB-KW"/>
</dbReference>
<dbReference type="Gene3D" id="1.20.58.530">
    <property type="match status" value="1"/>
</dbReference>
<name>A0A090KW14_STRRB</name>
<keyword evidence="13" id="KW-1185">Reference proteome</keyword>
<comment type="similarity">
    <text evidence="1 8">Belongs to the TRAFAC class myosin-kinesin ATPase superfamily. Myosin family.</text>
</comment>
<evidence type="ECO:0000256" key="9">
    <source>
        <dbReference type="SAM" id="Coils"/>
    </source>
</evidence>
<keyword evidence="7 8" id="KW-0009">Actin-binding</keyword>
<dbReference type="Gene3D" id="1.20.5.4820">
    <property type="match status" value="1"/>
</dbReference>
<keyword evidence="5 8" id="KW-0518">Myosin</keyword>
<dbReference type="OMA" id="YSWLDIY"/>
<feature type="region of interest" description="Actin-binding" evidence="8">
    <location>
        <begin position="643"/>
        <end position="665"/>
    </location>
</feature>
<dbReference type="PANTHER" id="PTHR13140">
    <property type="entry name" value="MYOSIN"/>
    <property type="match status" value="1"/>
</dbReference>
<dbReference type="SMART" id="SM00242">
    <property type="entry name" value="MYSc"/>
    <property type="match status" value="1"/>
</dbReference>
<dbReference type="PANTHER" id="PTHR13140:SF857">
    <property type="entry name" value="MYOSIN-11"/>
    <property type="match status" value="1"/>
</dbReference>
<accession>A0A090KW14</accession>
<dbReference type="EMBL" id="LN609397">
    <property type="protein sequence ID" value="CEF60071.1"/>
    <property type="molecule type" value="Genomic_DNA"/>
</dbReference>
<evidence type="ECO:0000256" key="4">
    <source>
        <dbReference type="ARBA" id="ARBA00023054"/>
    </source>
</evidence>
<feature type="compositionally biased region" description="Low complexity" evidence="10">
    <location>
        <begin position="1179"/>
        <end position="1202"/>
    </location>
</feature>
<organism evidence="12">
    <name type="scientific">Strongyloides ratti</name>
    <name type="common">Parasitic roundworm</name>
    <dbReference type="NCBI Taxonomy" id="34506"/>
    <lineage>
        <taxon>Eukaryota</taxon>
        <taxon>Metazoa</taxon>
        <taxon>Ecdysozoa</taxon>
        <taxon>Nematoda</taxon>
        <taxon>Chromadorea</taxon>
        <taxon>Rhabditida</taxon>
        <taxon>Tylenchina</taxon>
        <taxon>Panagrolaimomorpha</taxon>
        <taxon>Strongyloidoidea</taxon>
        <taxon>Strongyloididae</taxon>
        <taxon>Strongyloides</taxon>
    </lineage>
</organism>
<dbReference type="CTD" id="36384882"/>
<dbReference type="WBParaSite" id="SRAE_X000181100.1">
    <property type="protein sequence ID" value="SRAE_X000181100.1"/>
    <property type="gene ID" value="WBGene00267388"/>
</dbReference>
<dbReference type="InterPro" id="IPR001609">
    <property type="entry name" value="Myosin_head_motor_dom-like"/>
</dbReference>
<keyword evidence="6 8" id="KW-0505">Motor protein</keyword>
<dbReference type="FunFam" id="1.10.10.820:FF:000001">
    <property type="entry name" value="Myosin heavy chain"/>
    <property type="match status" value="1"/>
</dbReference>
<feature type="coiled-coil region" evidence="9">
    <location>
        <begin position="921"/>
        <end position="1131"/>
    </location>
</feature>
<reference evidence="14" key="3">
    <citation type="submission" date="2020-12" db="UniProtKB">
        <authorList>
            <consortium name="WormBaseParasite"/>
        </authorList>
    </citation>
    <scope>IDENTIFICATION</scope>
</reference>
<evidence type="ECO:0000256" key="6">
    <source>
        <dbReference type="ARBA" id="ARBA00023175"/>
    </source>
</evidence>
<proteinExistence type="inferred from homology"/>
<dbReference type="RefSeq" id="XP_024499281.1">
    <property type="nucleotide sequence ID" value="XM_024653185.1"/>
</dbReference>
<feature type="compositionally biased region" description="Polar residues" evidence="10">
    <location>
        <begin position="1163"/>
        <end position="1178"/>
    </location>
</feature>
<keyword evidence="12" id="KW-0378">Hydrolase</keyword>
<reference evidence="13" key="2">
    <citation type="submission" date="2014-09" db="EMBL/GenBank/DDBJ databases">
        <authorList>
            <person name="Martin A.A."/>
        </authorList>
    </citation>
    <scope>NUCLEOTIDE SEQUENCE</scope>
    <source>
        <strain evidence="13">ED321</strain>
    </source>
</reference>
<dbReference type="Pfam" id="PF00063">
    <property type="entry name" value="Myosin_head"/>
    <property type="match status" value="1"/>
</dbReference>
<dbReference type="GO" id="GO:0005524">
    <property type="term" value="F:ATP binding"/>
    <property type="evidence" value="ECO:0007669"/>
    <property type="project" value="UniProtKB-UniRule"/>
</dbReference>
<feature type="region of interest" description="Disordered" evidence="10">
    <location>
        <begin position="1153"/>
        <end position="1204"/>
    </location>
</feature>
<dbReference type="GO" id="GO:0016787">
    <property type="term" value="F:hydrolase activity"/>
    <property type="evidence" value="ECO:0007669"/>
    <property type="project" value="UniProtKB-KW"/>
</dbReference>
<keyword evidence="2 8" id="KW-0547">Nucleotide-binding</keyword>
<evidence type="ECO:0000313" key="14">
    <source>
        <dbReference type="WBParaSite" id="SRAE_X000181100.1"/>
    </source>
</evidence>
<evidence type="ECO:0000256" key="2">
    <source>
        <dbReference type="ARBA" id="ARBA00022741"/>
    </source>
</evidence>
<feature type="coiled-coil region" evidence="9">
    <location>
        <begin position="1380"/>
        <end position="1476"/>
    </location>
</feature>
<dbReference type="InterPro" id="IPR027417">
    <property type="entry name" value="P-loop_NTPase"/>
</dbReference>
<feature type="coiled-coil region" evidence="9">
    <location>
        <begin position="837"/>
        <end position="885"/>
    </location>
</feature>
<evidence type="ECO:0000256" key="3">
    <source>
        <dbReference type="ARBA" id="ARBA00022840"/>
    </source>
</evidence>
<evidence type="ECO:0000313" key="13">
    <source>
        <dbReference type="Proteomes" id="UP000035682"/>
    </source>
</evidence>
<dbReference type="Gene3D" id="1.20.120.720">
    <property type="entry name" value="Myosin VI head, motor domain, U50 subdomain"/>
    <property type="match status" value="1"/>
</dbReference>
<dbReference type="GO" id="GO:0005737">
    <property type="term" value="C:cytoplasm"/>
    <property type="evidence" value="ECO:0007669"/>
    <property type="project" value="TreeGrafter"/>
</dbReference>